<dbReference type="InterPro" id="IPR011711">
    <property type="entry name" value="GntR_C"/>
</dbReference>
<evidence type="ECO:0000256" key="3">
    <source>
        <dbReference type="ARBA" id="ARBA00023163"/>
    </source>
</evidence>
<dbReference type="PANTHER" id="PTHR43537:SF24">
    <property type="entry name" value="GLUCONATE OPERON TRANSCRIPTIONAL REPRESSOR"/>
    <property type="match status" value="1"/>
</dbReference>
<comment type="caution">
    <text evidence="5">The sequence shown here is derived from an EMBL/GenBank/DDBJ whole genome shotgun (WGS) entry which is preliminary data.</text>
</comment>
<gene>
    <name evidence="5" type="ORF">GCM10023082_51180</name>
</gene>
<dbReference type="Pfam" id="PF00392">
    <property type="entry name" value="GntR"/>
    <property type="match status" value="1"/>
</dbReference>
<evidence type="ECO:0000256" key="2">
    <source>
        <dbReference type="ARBA" id="ARBA00023125"/>
    </source>
</evidence>
<feature type="domain" description="HTH gntR-type" evidence="4">
    <location>
        <begin position="10"/>
        <end position="77"/>
    </location>
</feature>
<keyword evidence="6" id="KW-1185">Reference proteome</keyword>
<dbReference type="SUPFAM" id="SSF48008">
    <property type="entry name" value="GntR ligand-binding domain-like"/>
    <property type="match status" value="1"/>
</dbReference>
<proteinExistence type="predicted"/>
<accession>A0ABP7FVC7</accession>
<sequence length="221" mass="23514">MPASTRTARTSASDTAYALTKDLILTGRLPGGSLISEGEIAQRAHLSRTPVREAFLRLQSEDLLELHPKRGAVVVPVTPGEAEDVLELRQALESAAAARLARRGLDPRHEACLRDLVDGQRARAAARDVEGFAEVDEEFHRAVVDASGNALSSRFYGTLTDRQRRMSVSALAPRPERLGALAEEHAQLLGLLLDGDASAFATALAAHLTGTHQAGRDGGAA</sequence>
<evidence type="ECO:0000313" key="5">
    <source>
        <dbReference type="EMBL" id="GAA3748763.1"/>
    </source>
</evidence>
<dbReference type="Gene3D" id="1.20.120.530">
    <property type="entry name" value="GntR ligand-binding domain-like"/>
    <property type="match status" value="1"/>
</dbReference>
<dbReference type="InterPro" id="IPR036390">
    <property type="entry name" value="WH_DNA-bd_sf"/>
</dbReference>
<dbReference type="RefSeq" id="WP_345652053.1">
    <property type="nucleotide sequence ID" value="NZ_BAABEP010000047.1"/>
</dbReference>
<dbReference type="Gene3D" id="1.10.10.10">
    <property type="entry name" value="Winged helix-like DNA-binding domain superfamily/Winged helix DNA-binding domain"/>
    <property type="match status" value="1"/>
</dbReference>
<keyword evidence="2" id="KW-0238">DNA-binding</keyword>
<organism evidence="5 6">
    <name type="scientific">Streptomyces tremellae</name>
    <dbReference type="NCBI Taxonomy" id="1124239"/>
    <lineage>
        <taxon>Bacteria</taxon>
        <taxon>Bacillati</taxon>
        <taxon>Actinomycetota</taxon>
        <taxon>Actinomycetes</taxon>
        <taxon>Kitasatosporales</taxon>
        <taxon>Streptomycetaceae</taxon>
        <taxon>Streptomyces</taxon>
    </lineage>
</organism>
<dbReference type="PROSITE" id="PS50949">
    <property type="entry name" value="HTH_GNTR"/>
    <property type="match status" value="1"/>
</dbReference>
<dbReference type="InterPro" id="IPR000524">
    <property type="entry name" value="Tscrpt_reg_HTH_GntR"/>
</dbReference>
<reference evidence="6" key="1">
    <citation type="journal article" date="2019" name="Int. J. Syst. Evol. Microbiol.">
        <title>The Global Catalogue of Microorganisms (GCM) 10K type strain sequencing project: providing services to taxonomists for standard genome sequencing and annotation.</title>
        <authorList>
            <consortium name="The Broad Institute Genomics Platform"/>
            <consortium name="The Broad Institute Genome Sequencing Center for Infectious Disease"/>
            <person name="Wu L."/>
            <person name="Ma J."/>
        </authorList>
    </citation>
    <scope>NUCLEOTIDE SEQUENCE [LARGE SCALE GENOMIC DNA]</scope>
    <source>
        <strain evidence="6">JCM 30846</strain>
    </source>
</reference>
<dbReference type="SMART" id="SM00345">
    <property type="entry name" value="HTH_GNTR"/>
    <property type="match status" value="1"/>
</dbReference>
<evidence type="ECO:0000259" key="4">
    <source>
        <dbReference type="PROSITE" id="PS50949"/>
    </source>
</evidence>
<dbReference type="InterPro" id="IPR008920">
    <property type="entry name" value="TF_FadR/GntR_C"/>
</dbReference>
<name>A0ABP7FVC7_9ACTN</name>
<dbReference type="Proteomes" id="UP001499884">
    <property type="component" value="Unassembled WGS sequence"/>
</dbReference>
<dbReference type="InterPro" id="IPR036388">
    <property type="entry name" value="WH-like_DNA-bd_sf"/>
</dbReference>
<dbReference type="Pfam" id="PF07729">
    <property type="entry name" value="FCD"/>
    <property type="match status" value="1"/>
</dbReference>
<dbReference type="PANTHER" id="PTHR43537">
    <property type="entry name" value="TRANSCRIPTIONAL REGULATOR, GNTR FAMILY"/>
    <property type="match status" value="1"/>
</dbReference>
<evidence type="ECO:0000256" key="1">
    <source>
        <dbReference type="ARBA" id="ARBA00023015"/>
    </source>
</evidence>
<protein>
    <submittedName>
        <fullName evidence="5">GntR family transcriptional regulator</fullName>
    </submittedName>
</protein>
<dbReference type="SMART" id="SM00895">
    <property type="entry name" value="FCD"/>
    <property type="match status" value="1"/>
</dbReference>
<dbReference type="EMBL" id="BAABEP010000047">
    <property type="protein sequence ID" value="GAA3748763.1"/>
    <property type="molecule type" value="Genomic_DNA"/>
</dbReference>
<keyword evidence="3" id="KW-0804">Transcription</keyword>
<dbReference type="SUPFAM" id="SSF46785">
    <property type="entry name" value="Winged helix' DNA-binding domain"/>
    <property type="match status" value="1"/>
</dbReference>
<evidence type="ECO:0000313" key="6">
    <source>
        <dbReference type="Proteomes" id="UP001499884"/>
    </source>
</evidence>
<keyword evidence="1" id="KW-0805">Transcription regulation</keyword>